<sequence length="369" mass="41815">LDIWQTTPTHVDIYFPSNSTRSPIKLPFEDFPVFDFEPVQTVNPTTWNMSFSTSTFHSSYHPLPEIEGFISDLANEYPDLVKLVSIGRTAEQREMTALKFSNRKKTVPSETSLRPRGAVVIMGAQHAREWIAVSASLYLAHSLVADPSEHYSLNGLLHNYDVYIIPVANPDGYQYTWTSDRFWYKTRQRLSPGDKCVGIDMNRSWGYKWKPTNGNERVCDHWYAGSRPFQSPEANNIANFVWTLPHLKAFLDLRSYGQMISTPYSFSCKRTPKDAEDQLEAASGAAAAISRVHAVPYTAGRLCSQLYTAPGNAIDWMYQRGGVKYSYAVHLRDTGTYGLSLPPEWIRPVGEETSKMIEYLANFIITKPA</sequence>
<dbReference type="Proteomes" id="UP000886501">
    <property type="component" value="Unassembled WGS sequence"/>
</dbReference>
<comment type="caution">
    <text evidence="1">The sequence shown here is derived from an EMBL/GenBank/DDBJ whole genome shotgun (WGS) entry which is preliminary data.</text>
</comment>
<organism evidence="1 2">
    <name type="scientific">Thelephora ganbajun</name>
    <name type="common">Ganba fungus</name>
    <dbReference type="NCBI Taxonomy" id="370292"/>
    <lineage>
        <taxon>Eukaryota</taxon>
        <taxon>Fungi</taxon>
        <taxon>Dikarya</taxon>
        <taxon>Basidiomycota</taxon>
        <taxon>Agaricomycotina</taxon>
        <taxon>Agaricomycetes</taxon>
        <taxon>Thelephorales</taxon>
        <taxon>Thelephoraceae</taxon>
        <taxon>Thelephora</taxon>
    </lineage>
</organism>
<name>A0ACB6ZTP0_THEGA</name>
<protein>
    <submittedName>
        <fullName evidence="1">Uncharacterized protein</fullName>
    </submittedName>
</protein>
<evidence type="ECO:0000313" key="2">
    <source>
        <dbReference type="Proteomes" id="UP000886501"/>
    </source>
</evidence>
<dbReference type="EMBL" id="MU117967">
    <property type="protein sequence ID" value="KAF9652688.1"/>
    <property type="molecule type" value="Genomic_DNA"/>
</dbReference>
<keyword evidence="2" id="KW-1185">Reference proteome</keyword>
<accession>A0ACB6ZTP0</accession>
<proteinExistence type="predicted"/>
<evidence type="ECO:0000313" key="1">
    <source>
        <dbReference type="EMBL" id="KAF9652688.1"/>
    </source>
</evidence>
<reference evidence="1" key="2">
    <citation type="journal article" date="2020" name="Nat. Commun.">
        <title>Large-scale genome sequencing of mycorrhizal fungi provides insights into the early evolution of symbiotic traits.</title>
        <authorList>
            <person name="Miyauchi S."/>
            <person name="Kiss E."/>
            <person name="Kuo A."/>
            <person name="Drula E."/>
            <person name="Kohler A."/>
            <person name="Sanchez-Garcia M."/>
            <person name="Morin E."/>
            <person name="Andreopoulos B."/>
            <person name="Barry K.W."/>
            <person name="Bonito G."/>
            <person name="Buee M."/>
            <person name="Carver A."/>
            <person name="Chen C."/>
            <person name="Cichocki N."/>
            <person name="Clum A."/>
            <person name="Culley D."/>
            <person name="Crous P.W."/>
            <person name="Fauchery L."/>
            <person name="Girlanda M."/>
            <person name="Hayes R.D."/>
            <person name="Keri Z."/>
            <person name="LaButti K."/>
            <person name="Lipzen A."/>
            <person name="Lombard V."/>
            <person name="Magnuson J."/>
            <person name="Maillard F."/>
            <person name="Murat C."/>
            <person name="Nolan M."/>
            <person name="Ohm R.A."/>
            <person name="Pangilinan J."/>
            <person name="Pereira M.F."/>
            <person name="Perotto S."/>
            <person name="Peter M."/>
            <person name="Pfister S."/>
            <person name="Riley R."/>
            <person name="Sitrit Y."/>
            <person name="Stielow J.B."/>
            <person name="Szollosi G."/>
            <person name="Zifcakova L."/>
            <person name="Stursova M."/>
            <person name="Spatafora J.W."/>
            <person name="Tedersoo L."/>
            <person name="Vaario L.M."/>
            <person name="Yamada A."/>
            <person name="Yan M."/>
            <person name="Wang P."/>
            <person name="Xu J."/>
            <person name="Bruns T."/>
            <person name="Baldrian P."/>
            <person name="Vilgalys R."/>
            <person name="Dunand C."/>
            <person name="Henrissat B."/>
            <person name="Grigoriev I.V."/>
            <person name="Hibbett D."/>
            <person name="Nagy L.G."/>
            <person name="Martin F.M."/>
        </authorList>
    </citation>
    <scope>NUCLEOTIDE SEQUENCE</scope>
    <source>
        <strain evidence="1">P2</strain>
    </source>
</reference>
<reference evidence="1" key="1">
    <citation type="submission" date="2019-10" db="EMBL/GenBank/DDBJ databases">
        <authorList>
            <consortium name="DOE Joint Genome Institute"/>
            <person name="Kuo A."/>
            <person name="Miyauchi S."/>
            <person name="Kiss E."/>
            <person name="Drula E."/>
            <person name="Kohler A."/>
            <person name="Sanchez-Garcia M."/>
            <person name="Andreopoulos B."/>
            <person name="Barry K.W."/>
            <person name="Bonito G."/>
            <person name="Buee M."/>
            <person name="Carver A."/>
            <person name="Chen C."/>
            <person name="Cichocki N."/>
            <person name="Clum A."/>
            <person name="Culley D."/>
            <person name="Crous P.W."/>
            <person name="Fauchery L."/>
            <person name="Girlanda M."/>
            <person name="Hayes R."/>
            <person name="Keri Z."/>
            <person name="Labutti K."/>
            <person name="Lipzen A."/>
            <person name="Lombard V."/>
            <person name="Magnuson J."/>
            <person name="Maillard F."/>
            <person name="Morin E."/>
            <person name="Murat C."/>
            <person name="Nolan M."/>
            <person name="Ohm R."/>
            <person name="Pangilinan J."/>
            <person name="Pereira M."/>
            <person name="Perotto S."/>
            <person name="Peter M."/>
            <person name="Riley R."/>
            <person name="Sitrit Y."/>
            <person name="Stielow B."/>
            <person name="Szollosi G."/>
            <person name="Zifcakova L."/>
            <person name="Stursova M."/>
            <person name="Spatafora J.W."/>
            <person name="Tedersoo L."/>
            <person name="Vaario L.-M."/>
            <person name="Yamada A."/>
            <person name="Yan M."/>
            <person name="Wang P."/>
            <person name="Xu J."/>
            <person name="Bruns T."/>
            <person name="Baldrian P."/>
            <person name="Vilgalys R."/>
            <person name="Henrissat B."/>
            <person name="Grigoriev I.V."/>
            <person name="Hibbett D."/>
            <person name="Nagy L.G."/>
            <person name="Martin F.M."/>
        </authorList>
    </citation>
    <scope>NUCLEOTIDE SEQUENCE</scope>
    <source>
        <strain evidence="1">P2</strain>
    </source>
</reference>
<gene>
    <name evidence="1" type="ORF">BDM02DRAFT_3088647</name>
</gene>
<feature type="non-terminal residue" evidence="1">
    <location>
        <position position="1"/>
    </location>
</feature>